<dbReference type="Gene3D" id="3.30.1370.110">
    <property type="match status" value="1"/>
</dbReference>
<dbReference type="RefSeq" id="WP_209738689.1">
    <property type="nucleotide sequence ID" value="NZ_CP072611.1"/>
</dbReference>
<evidence type="ECO:0000259" key="2">
    <source>
        <dbReference type="PROSITE" id="PS50828"/>
    </source>
</evidence>
<evidence type="ECO:0000313" key="3">
    <source>
        <dbReference type="EMBL" id="MFD2239167.1"/>
    </source>
</evidence>
<dbReference type="PANTHER" id="PTHR35562">
    <property type="entry name" value="DNA ENDONUCLEASE SMRA-RELATED"/>
    <property type="match status" value="1"/>
</dbReference>
<proteinExistence type="predicted"/>
<feature type="compositionally biased region" description="Pro residues" evidence="1">
    <location>
        <begin position="29"/>
        <end position="41"/>
    </location>
</feature>
<comment type="caution">
    <text evidence="3">The sequence shown here is derived from an EMBL/GenBank/DDBJ whole genome shotgun (WGS) entry which is preliminary data.</text>
</comment>
<dbReference type="Pfam" id="PF01713">
    <property type="entry name" value="Smr"/>
    <property type="match status" value="1"/>
</dbReference>
<sequence>MRRVRHLSAEERRLWGEIARTARPLPGKQAPPEPAPAPAAPEPAKAFASPAALAAPAPPRAPAAPAAPRLHPIERPVRRRIGKGRIPIEARIDLHGLTEAVAHGALLGFLRRAQVSGLRHVLVITGRGASSGSLGALKRALPHWLETPDFRALVAGFETAERNHGGAGAFYLRMRRR</sequence>
<name>A0ABW5CR30_9HYPH</name>
<feature type="domain" description="Smr" evidence="2">
    <location>
        <begin position="92"/>
        <end position="175"/>
    </location>
</feature>
<dbReference type="PANTHER" id="PTHR35562:SF2">
    <property type="entry name" value="DNA ENDONUCLEASE SMRA-RELATED"/>
    <property type="match status" value="1"/>
</dbReference>
<feature type="region of interest" description="Disordered" evidence="1">
    <location>
        <begin position="18"/>
        <end position="67"/>
    </location>
</feature>
<dbReference type="SUPFAM" id="SSF160443">
    <property type="entry name" value="SMR domain-like"/>
    <property type="match status" value="1"/>
</dbReference>
<accession>A0ABW5CR30</accession>
<evidence type="ECO:0000313" key="4">
    <source>
        <dbReference type="Proteomes" id="UP001597371"/>
    </source>
</evidence>
<keyword evidence="4" id="KW-1185">Reference proteome</keyword>
<gene>
    <name evidence="3" type="ORF">ACFSKQ_17085</name>
</gene>
<dbReference type="PROSITE" id="PS50828">
    <property type="entry name" value="SMR"/>
    <property type="match status" value="1"/>
</dbReference>
<dbReference type="Proteomes" id="UP001597371">
    <property type="component" value="Unassembled WGS sequence"/>
</dbReference>
<evidence type="ECO:0000256" key="1">
    <source>
        <dbReference type="SAM" id="MobiDB-lite"/>
    </source>
</evidence>
<dbReference type="SMART" id="SM00463">
    <property type="entry name" value="SMR"/>
    <property type="match status" value="1"/>
</dbReference>
<dbReference type="InterPro" id="IPR036063">
    <property type="entry name" value="Smr_dom_sf"/>
</dbReference>
<dbReference type="EMBL" id="JBHUIJ010000027">
    <property type="protein sequence ID" value="MFD2239167.1"/>
    <property type="molecule type" value="Genomic_DNA"/>
</dbReference>
<feature type="compositionally biased region" description="Low complexity" evidence="1">
    <location>
        <begin position="42"/>
        <end position="55"/>
    </location>
</feature>
<organism evidence="3 4">
    <name type="scientific">Aureimonas populi</name>
    <dbReference type="NCBI Taxonomy" id="1701758"/>
    <lineage>
        <taxon>Bacteria</taxon>
        <taxon>Pseudomonadati</taxon>
        <taxon>Pseudomonadota</taxon>
        <taxon>Alphaproteobacteria</taxon>
        <taxon>Hyphomicrobiales</taxon>
        <taxon>Aurantimonadaceae</taxon>
        <taxon>Aureimonas</taxon>
    </lineage>
</organism>
<protein>
    <submittedName>
        <fullName evidence="3">Smr/MutS family protein</fullName>
    </submittedName>
</protein>
<reference evidence="4" key="1">
    <citation type="journal article" date="2019" name="Int. J. Syst. Evol. Microbiol.">
        <title>The Global Catalogue of Microorganisms (GCM) 10K type strain sequencing project: providing services to taxonomists for standard genome sequencing and annotation.</title>
        <authorList>
            <consortium name="The Broad Institute Genomics Platform"/>
            <consortium name="The Broad Institute Genome Sequencing Center for Infectious Disease"/>
            <person name="Wu L."/>
            <person name="Ma J."/>
        </authorList>
    </citation>
    <scope>NUCLEOTIDE SEQUENCE [LARGE SCALE GENOMIC DNA]</scope>
    <source>
        <strain evidence="4">ZS-35-S2</strain>
    </source>
</reference>
<dbReference type="InterPro" id="IPR002625">
    <property type="entry name" value="Smr_dom"/>
</dbReference>